<evidence type="ECO:0000256" key="1">
    <source>
        <dbReference type="SAM" id="MobiDB-lite"/>
    </source>
</evidence>
<keyword evidence="2" id="KW-0689">Ribosomal protein</keyword>
<dbReference type="AlphaFoldDB" id="A0A194WE57"/>
<accession>A0A194WE57</accession>
<dbReference type="Proteomes" id="UP000078559">
    <property type="component" value="Chromosome 13"/>
</dbReference>
<sequence length="343" mass="39256">MPPRIPTQSLQLCCAELSSSSSSITAAAASPLERALRSSQLLSSPSSSRFFSTTNSRQRRTAPLAKQRMQDWLKKKGKDLKTHTPGQMNYLGGETGSRMRPFPSNPAFISQPVLSEEAREMIWHRVMVNWEGIKAVSAEFGVDQRRVAAVVRMKEVEKDWEKNGIKLAKHYSRAVLEMVPTHNYPEDKPKQALEPINEIHVHSYTMQQLFVPTSESREFTREDAAKAFHHTLLSPDRRIPHPELVAMERRVKDGMKEWESWKLFKEEAKQSEQARDEKVASRAELEQKKTMTVATDRFEFRIKTISADDAGKHGRARGAVGWRYGIPYEDRKKNQVKIPTKID</sequence>
<evidence type="ECO:0000313" key="3">
    <source>
        <dbReference type="Proteomes" id="UP000078559"/>
    </source>
</evidence>
<feature type="region of interest" description="Disordered" evidence="1">
    <location>
        <begin position="35"/>
        <end position="68"/>
    </location>
</feature>
<reference evidence="2" key="1">
    <citation type="submission" date="2014-12" db="EMBL/GenBank/DDBJ databases">
        <title>Genome Sequence of Valsa Canker Pathogens Uncovers a Specific Adaption of Colonization on Woody Bark.</title>
        <authorList>
            <person name="Yin Z."/>
            <person name="Liu H."/>
            <person name="Gao X."/>
            <person name="Li Z."/>
            <person name="Song N."/>
            <person name="Ke X."/>
            <person name="Dai Q."/>
            <person name="Wu Y."/>
            <person name="Sun Y."/>
            <person name="Xu J.-R."/>
            <person name="Kang Z.K."/>
            <person name="Wang L."/>
            <person name="Huang L."/>
        </authorList>
    </citation>
    <scope>NUCLEOTIDE SEQUENCE [LARGE SCALE GENOMIC DNA]</scope>
    <source>
        <strain evidence="2">03-8</strain>
    </source>
</reference>
<dbReference type="GO" id="GO:0003735">
    <property type="term" value="F:structural constituent of ribosome"/>
    <property type="evidence" value="ECO:0007669"/>
    <property type="project" value="TreeGrafter"/>
</dbReference>
<dbReference type="GO" id="GO:0032543">
    <property type="term" value="P:mitochondrial translation"/>
    <property type="evidence" value="ECO:0007669"/>
    <property type="project" value="TreeGrafter"/>
</dbReference>
<keyword evidence="2" id="KW-0687">Ribonucleoprotein</keyword>
<dbReference type="SMR" id="A0A194WE57"/>
<feature type="compositionally biased region" description="Low complexity" evidence="1">
    <location>
        <begin position="37"/>
        <end position="56"/>
    </location>
</feature>
<dbReference type="EMBL" id="CM003110">
    <property type="protein sequence ID" value="KUI74515.1"/>
    <property type="molecule type" value="Genomic_DNA"/>
</dbReference>
<dbReference type="GO" id="GO:0005763">
    <property type="term" value="C:mitochondrial small ribosomal subunit"/>
    <property type="evidence" value="ECO:0007669"/>
    <property type="project" value="TreeGrafter"/>
</dbReference>
<dbReference type="InterPro" id="IPR021036">
    <property type="entry name" value="Ribosomal_mS45"/>
</dbReference>
<dbReference type="PANTHER" id="PTHR28158:SF1">
    <property type="entry name" value="SMALL RIBOSOMAL SUBUNIT PROTEIN MS45"/>
    <property type="match status" value="1"/>
</dbReference>
<keyword evidence="3" id="KW-1185">Reference proteome</keyword>
<protein>
    <submittedName>
        <fullName evidence="2">37S ribosomal protein S35, mitochondrial</fullName>
    </submittedName>
</protein>
<proteinExistence type="predicted"/>
<gene>
    <name evidence="2" type="ORF">VM1G_10075</name>
</gene>
<name>A0A194WE57_CYTMA</name>
<dbReference type="Pfam" id="PF12298">
    <property type="entry name" value="Bot1p"/>
    <property type="match status" value="1"/>
</dbReference>
<dbReference type="PANTHER" id="PTHR28158">
    <property type="entry name" value="37S RIBOSOMAL PROTEIN S35, MITOCHONDRIAL"/>
    <property type="match status" value="1"/>
</dbReference>
<evidence type="ECO:0000313" key="2">
    <source>
        <dbReference type="EMBL" id="KUI74515.1"/>
    </source>
</evidence>
<organism evidence="2 3">
    <name type="scientific">Cytospora mali</name>
    <name type="common">Apple Valsa canker fungus</name>
    <name type="synonym">Valsa mali</name>
    <dbReference type="NCBI Taxonomy" id="578113"/>
    <lineage>
        <taxon>Eukaryota</taxon>
        <taxon>Fungi</taxon>
        <taxon>Dikarya</taxon>
        <taxon>Ascomycota</taxon>
        <taxon>Pezizomycotina</taxon>
        <taxon>Sordariomycetes</taxon>
        <taxon>Sordariomycetidae</taxon>
        <taxon>Diaporthales</taxon>
        <taxon>Cytosporaceae</taxon>
        <taxon>Cytospora</taxon>
    </lineage>
</organism>
<dbReference type="OrthoDB" id="10052321at2759"/>